<dbReference type="InterPro" id="IPR044855">
    <property type="entry name" value="CoA-Trfase_III_dom3_sf"/>
</dbReference>
<reference evidence="2 3" key="1">
    <citation type="submission" date="2023-07" db="EMBL/GenBank/DDBJ databases">
        <title>Sorghum-associated microbial communities from plants grown in Nebraska, USA.</title>
        <authorList>
            <person name="Schachtman D."/>
        </authorList>
    </citation>
    <scope>NUCLEOTIDE SEQUENCE [LARGE SCALE GENOMIC DNA]</scope>
    <source>
        <strain evidence="2 3">BE316</strain>
    </source>
</reference>
<dbReference type="InterPro" id="IPR023606">
    <property type="entry name" value="CoA-Trfase_III_dom_1_sf"/>
</dbReference>
<dbReference type="InterPro" id="IPR050483">
    <property type="entry name" value="CoA-transferase_III_domain"/>
</dbReference>
<keyword evidence="3" id="KW-1185">Reference proteome</keyword>
<dbReference type="RefSeq" id="WP_310332615.1">
    <property type="nucleotide sequence ID" value="NZ_JAVDXV010000010.1"/>
</dbReference>
<keyword evidence="1" id="KW-0808">Transferase</keyword>
<name>A0ABU2AF61_9BURK</name>
<dbReference type="SUPFAM" id="SSF89796">
    <property type="entry name" value="CoA-transferase family III (CaiB/BaiF)"/>
    <property type="match status" value="1"/>
</dbReference>
<protein>
    <submittedName>
        <fullName evidence="2">Crotonobetainyl-CoA:carnitine CoA-transferase CaiB-like acyl-CoA transferase</fullName>
    </submittedName>
</protein>
<dbReference type="Gene3D" id="3.30.1540.10">
    <property type="entry name" value="formyl-coa transferase, domain 3"/>
    <property type="match status" value="1"/>
</dbReference>
<dbReference type="InterPro" id="IPR003673">
    <property type="entry name" value="CoA-Trfase_fam_III"/>
</dbReference>
<dbReference type="PANTHER" id="PTHR48207:SF3">
    <property type="entry name" value="SUCCINATE--HYDROXYMETHYLGLUTARATE COA-TRANSFERASE"/>
    <property type="match status" value="1"/>
</dbReference>
<evidence type="ECO:0000256" key="1">
    <source>
        <dbReference type="ARBA" id="ARBA00022679"/>
    </source>
</evidence>
<sequence>MQELSPPQAPQALAGVRVLDLSRVLAGPWCTQTLADLGADVIKIERPGSGDDTRAWGPPYLKDADGQDTSEAAYFLGANRNKRSLAVDLSRPEGQAIVRKLAGQVDVLVENFKVGDLARYGLDAQSLLAEHPGLVICSITGFGQTGPYADRAGYDYAVQGMGGLMSVTGERDDLPGGGPQKVGVAVADLFTGMYATVAILAALRHRDATGQGQIIDMALFDTQLAMLANLGSNYLCNGKTPGRMGNAHQNIVPYQVFETRDGHLILAVGNDRQFAKFCDIAGRPDWAADPRFATNAERVRNRAVLVPLLEDAVRQRPRADWLAALEAAKVPCGSINSIGEALADPQAQARGAVVNLPHPLTPDLRLIASPMKLSATPVQYRHAPPLLGQHSEDLLREAGCSMEEITNWRQAGVIM</sequence>
<comment type="caution">
    <text evidence="2">The sequence shown here is derived from an EMBL/GenBank/DDBJ whole genome shotgun (WGS) entry which is preliminary data.</text>
</comment>
<dbReference type="EMBL" id="JAVDXV010000010">
    <property type="protein sequence ID" value="MDR7335615.1"/>
    <property type="molecule type" value="Genomic_DNA"/>
</dbReference>
<dbReference type="PANTHER" id="PTHR48207">
    <property type="entry name" value="SUCCINATE--HYDROXYMETHYLGLUTARATE COA-TRANSFERASE"/>
    <property type="match status" value="1"/>
</dbReference>
<dbReference type="Gene3D" id="3.40.50.10540">
    <property type="entry name" value="Crotonobetainyl-coa:carnitine coa-transferase, domain 1"/>
    <property type="match status" value="1"/>
</dbReference>
<accession>A0ABU2AF61</accession>
<evidence type="ECO:0000313" key="3">
    <source>
        <dbReference type="Proteomes" id="UP001180825"/>
    </source>
</evidence>
<gene>
    <name evidence="2" type="ORF">J2X21_004780</name>
</gene>
<proteinExistence type="predicted"/>
<dbReference type="Proteomes" id="UP001180825">
    <property type="component" value="Unassembled WGS sequence"/>
</dbReference>
<evidence type="ECO:0000313" key="2">
    <source>
        <dbReference type="EMBL" id="MDR7335615.1"/>
    </source>
</evidence>
<dbReference type="Pfam" id="PF02515">
    <property type="entry name" value="CoA_transf_3"/>
    <property type="match status" value="1"/>
</dbReference>
<organism evidence="2 3">
    <name type="scientific">Roseateles asaccharophilus</name>
    <dbReference type="NCBI Taxonomy" id="582607"/>
    <lineage>
        <taxon>Bacteria</taxon>
        <taxon>Pseudomonadati</taxon>
        <taxon>Pseudomonadota</taxon>
        <taxon>Betaproteobacteria</taxon>
        <taxon>Burkholderiales</taxon>
        <taxon>Sphaerotilaceae</taxon>
        <taxon>Roseateles</taxon>
    </lineage>
</organism>